<name>A0ABW5WYF4_9STAP</name>
<keyword evidence="3" id="KW-1185">Reference proteome</keyword>
<dbReference type="SUPFAM" id="SSF52799">
    <property type="entry name" value="(Phosphotyrosine protein) phosphatases II"/>
    <property type="match status" value="1"/>
</dbReference>
<sequence>MSTYHQPYTISGVEVKRKSNQLLIFLENALDTNYDLYVGSTPDFKNINEKIASNNNGSFKISLPVEQGPYYFVIKNKDFQTNIFSERVVQLNNAINVRDLGGYRTEDGNVTKWGKIFRGDQLSKLDENDIKVLENLNIRSIVDYRSDHEKKINPNKDLSTVKTIYHCDPQSSFSEAAANAVDLKSENAKLVSALENGEVNTKYINGKGENVIEDYRSLVTSEAARVSYGQFLRICADAENIPLIHHCRGGKDRTGLGSMFLLLLLKVREEDIIKDYVMTGVIRKERNALKYEHYRALTSNQDYLSYLMAMIETREEYIKASIDRIKELYSSIDTYMIEHFGLTEEEIENIRGNYLEEDVQSE</sequence>
<dbReference type="InterPro" id="IPR026893">
    <property type="entry name" value="Tyr/Ser_Pase_IphP-type"/>
</dbReference>
<dbReference type="InterPro" id="IPR029021">
    <property type="entry name" value="Prot-tyrosine_phosphatase-like"/>
</dbReference>
<comment type="similarity">
    <text evidence="1">Belongs to the protein-tyrosine phosphatase family.</text>
</comment>
<dbReference type="PANTHER" id="PTHR31126:SF1">
    <property type="entry name" value="TYROSINE SPECIFIC PROTEIN PHOSPHATASES DOMAIN-CONTAINING PROTEIN"/>
    <property type="match status" value="1"/>
</dbReference>
<protein>
    <submittedName>
        <fullName evidence="2">Tyrosine-protein phosphatase</fullName>
    </submittedName>
</protein>
<proteinExistence type="inferred from homology"/>
<evidence type="ECO:0000256" key="1">
    <source>
        <dbReference type="ARBA" id="ARBA00009580"/>
    </source>
</evidence>
<evidence type="ECO:0000313" key="2">
    <source>
        <dbReference type="EMBL" id="MFD2831139.1"/>
    </source>
</evidence>
<dbReference type="Proteomes" id="UP001597519">
    <property type="component" value="Unassembled WGS sequence"/>
</dbReference>
<accession>A0ABW5WYF4</accession>
<dbReference type="EMBL" id="JBHUOQ010000004">
    <property type="protein sequence ID" value="MFD2831139.1"/>
    <property type="molecule type" value="Genomic_DNA"/>
</dbReference>
<reference evidence="3" key="1">
    <citation type="journal article" date="2019" name="Int. J. Syst. Evol. Microbiol.">
        <title>The Global Catalogue of Microorganisms (GCM) 10K type strain sequencing project: providing services to taxonomists for standard genome sequencing and annotation.</title>
        <authorList>
            <consortium name="The Broad Institute Genomics Platform"/>
            <consortium name="The Broad Institute Genome Sequencing Center for Infectious Disease"/>
            <person name="Wu L."/>
            <person name="Ma J."/>
        </authorList>
    </citation>
    <scope>NUCLEOTIDE SEQUENCE [LARGE SCALE GENOMIC DNA]</scope>
    <source>
        <strain evidence="3">KCTC 33575</strain>
    </source>
</reference>
<gene>
    <name evidence="2" type="ORF">ACFSX4_11755</name>
</gene>
<dbReference type="Gene3D" id="3.90.190.10">
    <property type="entry name" value="Protein tyrosine phosphatase superfamily"/>
    <property type="match status" value="1"/>
</dbReference>
<evidence type="ECO:0000313" key="3">
    <source>
        <dbReference type="Proteomes" id="UP001597519"/>
    </source>
</evidence>
<dbReference type="Pfam" id="PF13350">
    <property type="entry name" value="Y_phosphatase3"/>
    <property type="match status" value="1"/>
</dbReference>
<comment type="caution">
    <text evidence="2">The sequence shown here is derived from an EMBL/GenBank/DDBJ whole genome shotgun (WGS) entry which is preliminary data.</text>
</comment>
<dbReference type="PANTHER" id="PTHR31126">
    <property type="entry name" value="TYROSINE-PROTEIN PHOSPHATASE"/>
    <property type="match status" value="1"/>
</dbReference>
<organism evidence="2 3">
    <name type="scientific">Corticicoccus populi</name>
    <dbReference type="NCBI Taxonomy" id="1812821"/>
    <lineage>
        <taxon>Bacteria</taxon>
        <taxon>Bacillati</taxon>
        <taxon>Bacillota</taxon>
        <taxon>Bacilli</taxon>
        <taxon>Bacillales</taxon>
        <taxon>Staphylococcaceae</taxon>
        <taxon>Corticicoccus</taxon>
    </lineage>
</organism>
<dbReference type="RefSeq" id="WP_377775078.1">
    <property type="nucleotide sequence ID" value="NZ_JBHUOQ010000004.1"/>
</dbReference>